<comment type="caution">
    <text evidence="2">The sequence shown here is derived from an EMBL/GenBank/DDBJ whole genome shotgun (WGS) entry which is preliminary data.</text>
</comment>
<evidence type="ECO:0000313" key="3">
    <source>
        <dbReference type="Proteomes" id="UP000807353"/>
    </source>
</evidence>
<dbReference type="EMBL" id="MU150330">
    <property type="protein sequence ID" value="KAF9458821.1"/>
    <property type="molecule type" value="Genomic_DNA"/>
</dbReference>
<reference evidence="2" key="1">
    <citation type="submission" date="2020-11" db="EMBL/GenBank/DDBJ databases">
        <authorList>
            <consortium name="DOE Joint Genome Institute"/>
            <person name="Ahrendt S."/>
            <person name="Riley R."/>
            <person name="Andreopoulos W."/>
            <person name="Labutti K."/>
            <person name="Pangilinan J."/>
            <person name="Ruiz-Duenas F.J."/>
            <person name="Barrasa J.M."/>
            <person name="Sanchez-Garcia M."/>
            <person name="Camarero S."/>
            <person name="Miyauchi S."/>
            <person name="Serrano A."/>
            <person name="Linde D."/>
            <person name="Babiker R."/>
            <person name="Drula E."/>
            <person name="Ayuso-Fernandez I."/>
            <person name="Pacheco R."/>
            <person name="Padilla G."/>
            <person name="Ferreira P."/>
            <person name="Barriuso J."/>
            <person name="Kellner H."/>
            <person name="Castanera R."/>
            <person name="Alfaro M."/>
            <person name="Ramirez L."/>
            <person name="Pisabarro A.G."/>
            <person name="Kuo A."/>
            <person name="Tritt A."/>
            <person name="Lipzen A."/>
            <person name="He G."/>
            <person name="Yan M."/>
            <person name="Ng V."/>
            <person name="Cullen D."/>
            <person name="Martin F."/>
            <person name="Rosso M.-N."/>
            <person name="Henrissat B."/>
            <person name="Hibbett D."/>
            <person name="Martinez A.T."/>
            <person name="Grigoriev I.V."/>
        </authorList>
    </citation>
    <scope>NUCLEOTIDE SEQUENCE</scope>
    <source>
        <strain evidence="2">CBS 247.69</strain>
    </source>
</reference>
<accession>A0A9P5Y021</accession>
<dbReference type="AlphaFoldDB" id="A0A9P5Y021"/>
<protein>
    <recommendedName>
        <fullName evidence="1">CxC2-like cysteine cluster KDZ transposase-associated domain-containing protein</fullName>
    </recommendedName>
</protein>
<dbReference type="OrthoDB" id="3261436at2759"/>
<gene>
    <name evidence="2" type="ORF">BDZ94DRAFT_1172825</name>
</gene>
<dbReference type="Proteomes" id="UP000807353">
    <property type="component" value="Unassembled WGS sequence"/>
</dbReference>
<dbReference type="PANTHER" id="PTHR33096">
    <property type="entry name" value="CXC2 DOMAIN-CONTAINING PROTEIN"/>
    <property type="match status" value="1"/>
</dbReference>
<dbReference type="InterPro" id="IPR041457">
    <property type="entry name" value="CxC2_KDZ-assoc"/>
</dbReference>
<dbReference type="PANTHER" id="PTHR33096:SF1">
    <property type="entry name" value="CXC1-LIKE CYSTEINE CLUSTER ASSOCIATED WITH KDZ TRANSPOSASES DOMAIN-CONTAINING PROTEIN"/>
    <property type="match status" value="1"/>
</dbReference>
<dbReference type="Pfam" id="PF18803">
    <property type="entry name" value="CxC2"/>
    <property type="match status" value="1"/>
</dbReference>
<name>A0A9P5Y021_9AGAR</name>
<dbReference type="CDD" id="cd19757">
    <property type="entry name" value="Bbox1"/>
    <property type="match status" value="1"/>
</dbReference>
<sequence length="918" mass="105714">MKQWLENDRQNFLKEFLRMEGYGLEVQTACGICGERRHEYQCTDCFNGQRLCLECMRGSHTSHPLHKIEKWNGMFMERISLKKLGVRIQLNHIPSERCFNPKRAFNDDFVIIDSHGMHEVALDFCECERAPSHSIQLLRARLYPATGTYPKTAATFKVLRQFHLLSFESKCSGYEFYNSIVRLTDNTGSLSRVRYVEFMRMVRQWRHLKMLKRTARGHDPRGIEATKPGQCALLCPACPQPGINLPPGWESAPSDRMWLYTLFIAIDANFRLQRKRVSSDERDPGLGNGWAFFVDETPYKDYLVQNWDHKQDRSTCMSHDAVDKPDREARGLAASGAGTIDCARHDFKRPNGVGDLQLGERYINMDYLFFSSLQGSKLKTLVVSYDIACQWHKNIFTRMKSFPSEMQLSESVKYIAFLVPKFHLPAHIEDCMLQFSFNLTKGVGRTDGEAPERGWASINPVAQSTKEMGPGSRRDTLDDHFNDWNWKKIIAFGERMLSKIQEAVPARSEHRQLLKEFEASVPPSIIKEWTTAVNNWENDASQPSPFKSKTKSISEREARLQLAAEAAKEVMSGPNYDHMSHPSVMIANGLQLEDDQRRLATDIADLGQHPTTKQLTEILERSNLLRRKIGIWTDEQILHMPQAAPERMKHSRKASPDGVTPTKVTNMPLFLPSALSKIANVDKALCAFEWKLREGQAYDALEEMRHVLRLRTHMYKHKDRFSQGVKANTRSNVAIVQATARINRSAEKYRAARAALASLAPGLELEHPMWEYALRKLEQDDIRGLSEGLYGDSEGRRKPSWIWMTYGVIPDDGDDPALNEALRIEWCRARARAKRWDEEVQLLQEEMQRILAFLDWQAEWWERQGVSAFSLDAATMRGMTAYAHRQASLRRELRDRFSMTWRNIPTFLQWDDSVSTPT</sequence>
<proteinExistence type="predicted"/>
<keyword evidence="3" id="KW-1185">Reference proteome</keyword>
<dbReference type="Pfam" id="PF18758">
    <property type="entry name" value="KDZ"/>
    <property type="match status" value="1"/>
</dbReference>
<organism evidence="2 3">
    <name type="scientific">Collybia nuda</name>
    <dbReference type="NCBI Taxonomy" id="64659"/>
    <lineage>
        <taxon>Eukaryota</taxon>
        <taxon>Fungi</taxon>
        <taxon>Dikarya</taxon>
        <taxon>Basidiomycota</taxon>
        <taxon>Agaricomycotina</taxon>
        <taxon>Agaricomycetes</taxon>
        <taxon>Agaricomycetidae</taxon>
        <taxon>Agaricales</taxon>
        <taxon>Tricholomatineae</taxon>
        <taxon>Clitocybaceae</taxon>
        <taxon>Collybia</taxon>
    </lineage>
</organism>
<evidence type="ECO:0000313" key="2">
    <source>
        <dbReference type="EMBL" id="KAF9458821.1"/>
    </source>
</evidence>
<feature type="domain" description="CxC2-like cysteine cluster KDZ transposase-associated" evidence="1">
    <location>
        <begin position="81"/>
        <end position="188"/>
    </location>
</feature>
<dbReference type="InterPro" id="IPR040521">
    <property type="entry name" value="KDZ"/>
</dbReference>
<evidence type="ECO:0000259" key="1">
    <source>
        <dbReference type="Pfam" id="PF18803"/>
    </source>
</evidence>